<dbReference type="Proteomes" id="UP000186868">
    <property type="component" value="Unassembled WGS sequence"/>
</dbReference>
<evidence type="ECO:0000256" key="4">
    <source>
        <dbReference type="SAM" id="Coils"/>
    </source>
</evidence>
<proteinExistence type="predicted"/>
<accession>A0A1U7H983</accession>
<name>A0A1U7H983_9CYAN</name>
<dbReference type="InterPro" id="IPR019775">
    <property type="entry name" value="WD40_repeat_CS"/>
</dbReference>
<evidence type="ECO:0000313" key="6">
    <source>
        <dbReference type="Proteomes" id="UP000186868"/>
    </source>
</evidence>
<keyword evidence="4" id="KW-0175">Coiled coil</keyword>
<feature type="repeat" description="WD" evidence="3">
    <location>
        <begin position="282"/>
        <end position="323"/>
    </location>
</feature>
<dbReference type="AlphaFoldDB" id="A0A1U7H983"/>
<comment type="caution">
    <text evidence="5">The sequence shown here is derived from an EMBL/GenBank/DDBJ whole genome shotgun (WGS) entry which is preliminary data.</text>
</comment>
<feature type="repeat" description="WD" evidence="3">
    <location>
        <begin position="467"/>
        <end position="501"/>
    </location>
</feature>
<evidence type="ECO:0000256" key="1">
    <source>
        <dbReference type="ARBA" id="ARBA00022574"/>
    </source>
</evidence>
<dbReference type="PANTHER" id="PTHR19848:SF8">
    <property type="entry name" value="F-BOX AND WD REPEAT DOMAIN CONTAINING 7"/>
    <property type="match status" value="1"/>
</dbReference>
<evidence type="ECO:0000313" key="5">
    <source>
        <dbReference type="EMBL" id="OKH20152.1"/>
    </source>
</evidence>
<feature type="repeat" description="WD" evidence="3">
    <location>
        <begin position="324"/>
        <end position="361"/>
    </location>
</feature>
<dbReference type="InterPro" id="IPR020472">
    <property type="entry name" value="WD40_PAC1"/>
</dbReference>
<dbReference type="Gene3D" id="2.130.10.10">
    <property type="entry name" value="YVTN repeat-like/Quinoprotein amine dehydrogenase"/>
    <property type="match status" value="2"/>
</dbReference>
<keyword evidence="1 3" id="KW-0853">WD repeat</keyword>
<dbReference type="OrthoDB" id="422888at2"/>
<keyword evidence="6" id="KW-1185">Reference proteome</keyword>
<organism evidence="5 6">
    <name type="scientific">Hydrococcus rivularis NIES-593</name>
    <dbReference type="NCBI Taxonomy" id="1921803"/>
    <lineage>
        <taxon>Bacteria</taxon>
        <taxon>Bacillati</taxon>
        <taxon>Cyanobacteriota</taxon>
        <taxon>Cyanophyceae</taxon>
        <taxon>Pleurocapsales</taxon>
        <taxon>Hydrococcaceae</taxon>
        <taxon>Hydrococcus</taxon>
    </lineage>
</organism>
<dbReference type="CDD" id="cd00200">
    <property type="entry name" value="WD40"/>
    <property type="match status" value="1"/>
</dbReference>
<dbReference type="InterPro" id="IPR015943">
    <property type="entry name" value="WD40/YVTN_repeat-like_dom_sf"/>
</dbReference>
<gene>
    <name evidence="5" type="ORF">NIES593_19895</name>
</gene>
<keyword evidence="2" id="KW-0677">Repeat</keyword>
<feature type="repeat" description="WD" evidence="3">
    <location>
        <begin position="228"/>
        <end position="266"/>
    </location>
</feature>
<feature type="repeat" description="WD" evidence="3">
    <location>
        <begin position="186"/>
        <end position="227"/>
    </location>
</feature>
<reference evidence="5 6" key="1">
    <citation type="submission" date="2016-11" db="EMBL/GenBank/DDBJ databases">
        <title>Draft Genome Sequences of Nine Cyanobacterial Strains from Diverse Habitats.</title>
        <authorList>
            <person name="Zhu T."/>
            <person name="Hou S."/>
            <person name="Lu X."/>
            <person name="Hess W.R."/>
        </authorList>
    </citation>
    <scope>NUCLEOTIDE SEQUENCE [LARGE SCALE GENOMIC DNA]</scope>
    <source>
        <strain evidence="5 6">NIES-593</strain>
    </source>
</reference>
<evidence type="ECO:0000256" key="3">
    <source>
        <dbReference type="PROSITE-ProRule" id="PRU00221"/>
    </source>
</evidence>
<dbReference type="SUPFAM" id="SSF50978">
    <property type="entry name" value="WD40 repeat-like"/>
    <property type="match status" value="1"/>
</dbReference>
<dbReference type="InterPro" id="IPR036322">
    <property type="entry name" value="WD40_repeat_dom_sf"/>
</dbReference>
<protein>
    <submittedName>
        <fullName evidence="5">Uncharacterized protein</fullName>
    </submittedName>
</protein>
<dbReference type="PROSITE" id="PS50082">
    <property type="entry name" value="WD_REPEATS_2"/>
    <property type="match status" value="7"/>
</dbReference>
<feature type="repeat" description="WD" evidence="3">
    <location>
        <begin position="366"/>
        <end position="400"/>
    </location>
</feature>
<dbReference type="PROSITE" id="PS00678">
    <property type="entry name" value="WD_REPEATS_1"/>
    <property type="match status" value="1"/>
</dbReference>
<feature type="coiled-coil region" evidence="4">
    <location>
        <begin position="124"/>
        <end position="151"/>
    </location>
</feature>
<dbReference type="EMBL" id="MRCB01000034">
    <property type="protein sequence ID" value="OKH20152.1"/>
    <property type="molecule type" value="Genomic_DNA"/>
</dbReference>
<dbReference type="InterPro" id="IPR001680">
    <property type="entry name" value="WD40_rpt"/>
</dbReference>
<evidence type="ECO:0000256" key="2">
    <source>
        <dbReference type="ARBA" id="ARBA00022737"/>
    </source>
</evidence>
<dbReference type="RefSeq" id="WP_073601243.1">
    <property type="nucleotide sequence ID" value="NZ_MRCB01000034.1"/>
</dbReference>
<feature type="repeat" description="WD" evidence="3">
    <location>
        <begin position="419"/>
        <end position="460"/>
    </location>
</feature>
<dbReference type="PRINTS" id="PR00320">
    <property type="entry name" value="GPROTEINBRPT"/>
</dbReference>
<dbReference type="PROSITE" id="PS50294">
    <property type="entry name" value="WD_REPEATS_REGION"/>
    <property type="match status" value="6"/>
</dbReference>
<dbReference type="STRING" id="1921803.NIES593_19895"/>
<dbReference type="Pfam" id="PF00400">
    <property type="entry name" value="WD40"/>
    <property type="match status" value="7"/>
</dbReference>
<sequence>MLLKQHHWLEIAEYLAVAMTLIGLSIAIATGNLFFLAICLSIALVLNLINRLRFQHLSRKRLSGTVKQLQQQLFEEIRAIAERERNATRTTSTTPTNADSLTAFQESLLGLERAIDSIACYLNSHTLPERIEQLEQSYEQLRQQIPSLANEQPIASPPSPSPSLVLPRFSSPSTTCLSNWTCIHTLNAHADAVVSLAIGSDGRFLASASWDRTIKLWDLATGRSLAPTVGHSQAILAVIFIDNEDRVGHYQLATGSFDRAIKIWSLVPEEEGKINLRLERTLTDHSGSIHALAVAAKRRILISGSYDQTIKQWDLATGKMLKSSYDDSGAIYAIAVNESAQIIASGGGDGRVTLWQLETGEELCWLTGNISSVESLSISPDGRVLAAGCIDGQIKLWQLEPGLSDSRQLPQPPLPIRILHAHVGQIKSLIFSPDGLTLFSSGADGTIKTWYPNSMEAVDAIAIADDSTSRLTPVCSLAISADGQFLAAGSADGKIKVWQRN</sequence>
<dbReference type="SMART" id="SM00320">
    <property type="entry name" value="WD40"/>
    <property type="match status" value="7"/>
</dbReference>
<dbReference type="PANTHER" id="PTHR19848">
    <property type="entry name" value="WD40 REPEAT PROTEIN"/>
    <property type="match status" value="1"/>
</dbReference>